<name>A0A6G9XQS1_NOCBR</name>
<dbReference type="InterPro" id="IPR016039">
    <property type="entry name" value="Thiolase-like"/>
</dbReference>
<keyword evidence="3 5" id="KW-0808">Transferase</keyword>
<dbReference type="PANTHER" id="PTHR11712:SF322">
    <property type="entry name" value="POLYKETIDE BETA-KETOACYL SYNTHASE 2-RELATED"/>
    <property type="match status" value="1"/>
</dbReference>
<feature type="domain" description="Ketosynthase family 3 (KS3)" evidence="6">
    <location>
        <begin position="12"/>
        <end position="410"/>
    </location>
</feature>
<dbReference type="AlphaFoldDB" id="A0A6G9XQS1"/>
<dbReference type="PANTHER" id="PTHR11712">
    <property type="entry name" value="POLYKETIDE SYNTHASE-RELATED"/>
    <property type="match status" value="1"/>
</dbReference>
<comment type="similarity">
    <text evidence="2 5">Belongs to the thiolase-like superfamily. Beta-ketoacyl-ACP synthases family.</text>
</comment>
<proteinExistence type="inferred from homology"/>
<gene>
    <name evidence="7" type="ORF">F5X71_13940</name>
</gene>
<dbReference type="EMBL" id="CP046171">
    <property type="protein sequence ID" value="QIS03268.1"/>
    <property type="molecule type" value="Genomic_DNA"/>
</dbReference>
<evidence type="ECO:0000256" key="1">
    <source>
        <dbReference type="ARBA" id="ARBA00004796"/>
    </source>
</evidence>
<dbReference type="GO" id="GO:0004315">
    <property type="term" value="F:3-oxoacyl-[acyl-carrier-protein] synthase activity"/>
    <property type="evidence" value="ECO:0007669"/>
    <property type="project" value="TreeGrafter"/>
</dbReference>
<evidence type="ECO:0000313" key="8">
    <source>
        <dbReference type="Proteomes" id="UP000501705"/>
    </source>
</evidence>
<dbReference type="GO" id="GO:0006633">
    <property type="term" value="P:fatty acid biosynthetic process"/>
    <property type="evidence" value="ECO:0007669"/>
    <property type="project" value="TreeGrafter"/>
</dbReference>
<dbReference type="RefSeq" id="WP_167462336.1">
    <property type="nucleotide sequence ID" value="NZ_CP046171.1"/>
</dbReference>
<dbReference type="PROSITE" id="PS52004">
    <property type="entry name" value="KS3_2"/>
    <property type="match status" value="1"/>
</dbReference>
<dbReference type="SMART" id="SM00825">
    <property type="entry name" value="PKS_KS"/>
    <property type="match status" value="1"/>
</dbReference>
<dbReference type="InterPro" id="IPR000794">
    <property type="entry name" value="Beta-ketoacyl_synthase"/>
</dbReference>
<dbReference type="InterPro" id="IPR014031">
    <property type="entry name" value="Ketoacyl_synth_C"/>
</dbReference>
<dbReference type="InterPro" id="IPR020841">
    <property type="entry name" value="PKS_Beta-ketoAc_synthase_dom"/>
</dbReference>
<evidence type="ECO:0000256" key="3">
    <source>
        <dbReference type="ARBA" id="ARBA00022679"/>
    </source>
</evidence>
<accession>A0A6G9XQS1</accession>
<evidence type="ECO:0000256" key="2">
    <source>
        <dbReference type="ARBA" id="ARBA00008467"/>
    </source>
</evidence>
<protein>
    <submittedName>
        <fullName evidence="7">Ketosynthase chain-length factor</fullName>
    </submittedName>
</protein>
<evidence type="ECO:0000256" key="5">
    <source>
        <dbReference type="RuleBase" id="RU003694"/>
    </source>
</evidence>
<dbReference type="SUPFAM" id="SSF53901">
    <property type="entry name" value="Thiolase-like"/>
    <property type="match status" value="2"/>
</dbReference>
<evidence type="ECO:0000313" key="7">
    <source>
        <dbReference type="EMBL" id="QIS03268.1"/>
    </source>
</evidence>
<keyword evidence="4" id="KW-0012">Acyltransferase</keyword>
<comment type="pathway">
    <text evidence="1">Lipid metabolism; mycolic acid biosynthesis.</text>
</comment>
<dbReference type="InterPro" id="IPR014030">
    <property type="entry name" value="Ketoacyl_synth_N"/>
</dbReference>
<dbReference type="Pfam" id="PF02801">
    <property type="entry name" value="Ketoacyl-synt_C"/>
    <property type="match status" value="1"/>
</dbReference>
<evidence type="ECO:0000259" key="6">
    <source>
        <dbReference type="PROSITE" id="PS52004"/>
    </source>
</evidence>
<dbReference type="Gene3D" id="3.40.47.10">
    <property type="match status" value="2"/>
</dbReference>
<dbReference type="UniPathway" id="UPA00915"/>
<dbReference type="Pfam" id="PF00109">
    <property type="entry name" value="ketoacyl-synt"/>
    <property type="match status" value="1"/>
</dbReference>
<organism evidence="7 8">
    <name type="scientific">Nocardia brasiliensis</name>
    <dbReference type="NCBI Taxonomy" id="37326"/>
    <lineage>
        <taxon>Bacteria</taxon>
        <taxon>Bacillati</taxon>
        <taxon>Actinomycetota</taxon>
        <taxon>Actinomycetes</taxon>
        <taxon>Mycobacteriales</taxon>
        <taxon>Nocardiaceae</taxon>
        <taxon>Nocardia</taxon>
    </lineage>
</organism>
<dbReference type="Proteomes" id="UP000501705">
    <property type="component" value="Chromosome"/>
</dbReference>
<evidence type="ECO:0000256" key="4">
    <source>
        <dbReference type="ARBA" id="ARBA00023315"/>
    </source>
</evidence>
<reference evidence="7 8" key="1">
    <citation type="journal article" date="2019" name="ACS Chem. Biol.">
        <title>Identification and Mobilization of a Cryptic Antibiotic Biosynthesis Gene Locus from a Human-Pathogenic Nocardia Isolate.</title>
        <authorList>
            <person name="Herisse M."/>
            <person name="Ishida K."/>
            <person name="Porter J.L."/>
            <person name="Howden B."/>
            <person name="Hertweck C."/>
            <person name="Stinear T.P."/>
            <person name="Pidot S.J."/>
        </authorList>
    </citation>
    <scope>NUCLEOTIDE SEQUENCE [LARGE SCALE GENOMIC DNA]</scope>
    <source>
        <strain evidence="7 8">AUSMDU00024985</strain>
    </source>
</reference>
<sequence length="412" mass="41219">MSVELACARPRTADAVVTGIGVIAPTGIGADAHWRSCLSGTSGVRISEQYRDAGYASVLHAPVAEFVAKEHIPRRLSVQTDRWAGFGLAATAAAVADAGLDPAATAGASVGVVTGSSSGGNEFGQREIARLWSGGPAEVSAYQSIAWFYAAATGQISIRNGAKGPCSVVVTEQAAGLDALGQARRELRRGTGLMLAGGTEAPLSPYAYSCQISSGLLSTATDPARGYLPFDAAAAGYVPGEGGAMFTVETAAAAAARGVAGYGRIAGYAAAFDAAPATGTGLRRVLLRALADAGCAPGEVDVVFADAMAVPALDAAEAAVLASVFGPRAVPVTAPKVLTGRLYAGGSALDVATALLALRHQTIPPTPAVLASAHAELDLVVDGPRSRPLRHAVVLARGHGGFAAALVLAGPS</sequence>